<keyword evidence="2" id="KW-1185">Reference proteome</keyword>
<evidence type="ECO:0000313" key="2">
    <source>
        <dbReference type="Proteomes" id="UP000095759"/>
    </source>
</evidence>
<organism evidence="1 2">
    <name type="scientific">Streptomyces agglomeratus</name>
    <dbReference type="NCBI Taxonomy" id="285458"/>
    <lineage>
        <taxon>Bacteria</taxon>
        <taxon>Bacillati</taxon>
        <taxon>Actinomycetota</taxon>
        <taxon>Actinomycetes</taxon>
        <taxon>Kitasatosporales</taxon>
        <taxon>Streptomycetaceae</taxon>
        <taxon>Streptomyces</taxon>
    </lineage>
</organism>
<accession>A0A1E5PGS5</accession>
<reference evidence="1 2" key="1">
    <citation type="submission" date="2016-08" db="EMBL/GenBank/DDBJ databases">
        <title>Complete genome sequence of Streptomyces agglomeratus strain 6-3-2, a novel anti-MRSA actinomycete isolated from Wuli of Tebit, China.</title>
        <authorList>
            <person name="Chen X."/>
        </authorList>
    </citation>
    <scope>NUCLEOTIDE SEQUENCE [LARGE SCALE GENOMIC DNA]</scope>
    <source>
        <strain evidence="1 2">6-3-2</strain>
    </source>
</reference>
<dbReference type="STRING" id="285458.BGM19_02215"/>
<dbReference type="Proteomes" id="UP000095759">
    <property type="component" value="Unassembled WGS sequence"/>
</dbReference>
<dbReference type="EMBL" id="MEHJ01000001">
    <property type="protein sequence ID" value="OEJ28768.1"/>
    <property type="molecule type" value="Genomic_DNA"/>
</dbReference>
<dbReference type="AlphaFoldDB" id="A0A1E5PGS5"/>
<gene>
    <name evidence="1" type="ORF">AS594_34320</name>
</gene>
<name>A0A1E5PGS5_9ACTN</name>
<comment type="caution">
    <text evidence="1">The sequence shown here is derived from an EMBL/GenBank/DDBJ whole genome shotgun (WGS) entry which is preliminary data.</text>
</comment>
<proteinExistence type="predicted"/>
<protein>
    <submittedName>
        <fullName evidence="1">Uncharacterized protein</fullName>
    </submittedName>
</protein>
<evidence type="ECO:0000313" key="1">
    <source>
        <dbReference type="EMBL" id="OEJ28768.1"/>
    </source>
</evidence>
<sequence>MVRPFAASEMTISSMPVRRFCRFLTIFGSKEPSRSRGTVISTGPTSVSTVLERVPLRELPPFLPAGSCLS</sequence>